<evidence type="ECO:0000259" key="8">
    <source>
        <dbReference type="Pfam" id="PF00892"/>
    </source>
</evidence>
<comment type="caution">
    <text evidence="9">The sequence shown here is derived from an EMBL/GenBank/DDBJ whole genome shotgun (WGS) entry which is preliminary data.</text>
</comment>
<gene>
    <name evidence="9" type="ORF">STRUR_1784</name>
</gene>
<keyword evidence="6 7" id="KW-0472">Membrane</keyword>
<feature type="transmembrane region" description="Helical" evidence="7">
    <location>
        <begin position="182"/>
        <end position="202"/>
    </location>
</feature>
<feature type="transmembrane region" description="Helical" evidence="7">
    <location>
        <begin position="34"/>
        <end position="56"/>
    </location>
</feature>
<dbReference type="Proteomes" id="UP000005388">
    <property type="component" value="Unassembled WGS sequence"/>
</dbReference>
<feature type="transmembrane region" description="Helical" evidence="7">
    <location>
        <begin position="125"/>
        <end position="145"/>
    </location>
</feature>
<protein>
    <submittedName>
        <fullName evidence="9">EamA-like transporter family protein</fullName>
    </submittedName>
</protein>
<dbReference type="EMBL" id="AEUZ02000001">
    <property type="protein sequence ID" value="EHJ56146.1"/>
    <property type="molecule type" value="Genomic_DNA"/>
</dbReference>
<reference evidence="9 10" key="1">
    <citation type="journal article" date="2014" name="Int. J. Syst. Evol. Microbiol.">
        <title>Phylogenomics and the dynamic genome evolution of the genus Streptococcus.</title>
        <authorList>
            <consortium name="The Broad Institute Genome Sequencing Platform"/>
            <person name="Richards V.P."/>
            <person name="Palmer S.R."/>
            <person name="Pavinski Bitar P.D."/>
            <person name="Qin X."/>
            <person name="Weinstock G.M."/>
            <person name="Highlander S.K."/>
            <person name="Town C.D."/>
            <person name="Burne R.A."/>
            <person name="Stanhope M.J."/>
        </authorList>
    </citation>
    <scope>NUCLEOTIDE SEQUENCE [LARGE SCALE GENOMIC DNA]</scope>
    <source>
        <strain evidence="9 10">2285-97</strain>
    </source>
</reference>
<keyword evidence="4 7" id="KW-0812">Transmembrane</keyword>
<evidence type="ECO:0000256" key="6">
    <source>
        <dbReference type="ARBA" id="ARBA00023136"/>
    </source>
</evidence>
<comment type="subcellular location">
    <subcellularLocation>
        <location evidence="1">Cell membrane</location>
        <topology evidence="1">Multi-pass membrane protein</topology>
    </subcellularLocation>
</comment>
<name>G5KCW2_9STRE</name>
<feature type="transmembrane region" description="Helical" evidence="7">
    <location>
        <begin position="99"/>
        <end position="118"/>
    </location>
</feature>
<evidence type="ECO:0000256" key="2">
    <source>
        <dbReference type="ARBA" id="ARBA00007362"/>
    </source>
</evidence>
<dbReference type="RefSeq" id="WP_006738915.1">
    <property type="nucleotide sequence ID" value="NZ_AEUZ02000001.1"/>
</dbReference>
<feature type="transmembrane region" description="Helical" evidence="7">
    <location>
        <begin position="249"/>
        <end position="266"/>
    </location>
</feature>
<dbReference type="GO" id="GO:0005886">
    <property type="term" value="C:plasma membrane"/>
    <property type="evidence" value="ECO:0007669"/>
    <property type="project" value="UniProtKB-SubCell"/>
</dbReference>
<evidence type="ECO:0000256" key="7">
    <source>
        <dbReference type="SAM" id="Phobius"/>
    </source>
</evidence>
<dbReference type="PANTHER" id="PTHR32322:SF18">
    <property type="entry name" value="S-ADENOSYLMETHIONINE_S-ADENOSYLHOMOCYSTEINE TRANSPORTER"/>
    <property type="match status" value="1"/>
</dbReference>
<dbReference type="eggNOG" id="COG0697">
    <property type="taxonomic scope" value="Bacteria"/>
</dbReference>
<evidence type="ECO:0000256" key="3">
    <source>
        <dbReference type="ARBA" id="ARBA00022475"/>
    </source>
</evidence>
<evidence type="ECO:0000256" key="1">
    <source>
        <dbReference type="ARBA" id="ARBA00004651"/>
    </source>
</evidence>
<dbReference type="InterPro" id="IPR000620">
    <property type="entry name" value="EamA_dom"/>
</dbReference>
<feature type="transmembrane region" description="Helical" evidence="7">
    <location>
        <begin position="272"/>
        <end position="290"/>
    </location>
</feature>
<feature type="domain" description="EamA" evidence="8">
    <location>
        <begin position="156"/>
        <end position="289"/>
    </location>
</feature>
<dbReference type="STRING" id="764291.STRUR_1784"/>
<feature type="domain" description="EamA" evidence="8">
    <location>
        <begin position="5"/>
        <end position="143"/>
    </location>
</feature>
<feature type="transmembrane region" description="Helical" evidence="7">
    <location>
        <begin position="157"/>
        <end position="175"/>
    </location>
</feature>
<proteinExistence type="inferred from homology"/>
<dbReference type="InterPro" id="IPR037185">
    <property type="entry name" value="EmrE-like"/>
</dbReference>
<keyword evidence="10" id="KW-1185">Reference proteome</keyword>
<dbReference type="PANTHER" id="PTHR32322">
    <property type="entry name" value="INNER MEMBRANE TRANSPORTER"/>
    <property type="match status" value="1"/>
</dbReference>
<comment type="similarity">
    <text evidence="2">Belongs to the EamA transporter family.</text>
</comment>
<dbReference type="SUPFAM" id="SSF103481">
    <property type="entry name" value="Multidrug resistance efflux transporter EmrE"/>
    <property type="match status" value="2"/>
</dbReference>
<keyword evidence="5 7" id="KW-1133">Transmembrane helix</keyword>
<dbReference type="Pfam" id="PF00892">
    <property type="entry name" value="EamA"/>
    <property type="match status" value="2"/>
</dbReference>
<evidence type="ECO:0000256" key="4">
    <source>
        <dbReference type="ARBA" id="ARBA00022692"/>
    </source>
</evidence>
<evidence type="ECO:0000313" key="10">
    <source>
        <dbReference type="Proteomes" id="UP000005388"/>
    </source>
</evidence>
<dbReference type="AlphaFoldDB" id="G5KCW2"/>
<accession>G5KCW2</accession>
<sequence length="309" mass="33755">MKVKYGTLLVLSAGTAWGISSVSGQYLMSHGMAVNLLTSLRLLISGIVITFLAFLIQKEKFISLIKKKENILTLFIFSILGLLMNQLAFLSAIKFTNAGTATVLQYLSPVLILLYVSLTKKQLPTFAELLSILFAISGTLIMSTHGQITHMAMTPKGLFWGLLSAFTYSVYIILPAQLIKKWGSLSVIGLGMLIAGIIFPIITKSWQYHVSYDSKTILALFGIIGVGTVFAYTVFLMGTTIVGPVKGSLLACVEPIASVVFAIVIIKQHFYPIDFLGMTLILAAVLIISLRDKVINKEAVKIVRDDIEI</sequence>
<dbReference type="InterPro" id="IPR050638">
    <property type="entry name" value="AA-Vitamin_Transporters"/>
</dbReference>
<keyword evidence="3" id="KW-1003">Cell membrane</keyword>
<feature type="transmembrane region" description="Helical" evidence="7">
    <location>
        <begin position="71"/>
        <end position="93"/>
    </location>
</feature>
<organism evidence="9 10">
    <name type="scientific">Streptococcus urinalis 2285-97</name>
    <dbReference type="NCBI Taxonomy" id="764291"/>
    <lineage>
        <taxon>Bacteria</taxon>
        <taxon>Bacillati</taxon>
        <taxon>Bacillota</taxon>
        <taxon>Bacilli</taxon>
        <taxon>Lactobacillales</taxon>
        <taxon>Streptococcaceae</taxon>
        <taxon>Streptococcus</taxon>
    </lineage>
</organism>
<feature type="transmembrane region" description="Helical" evidence="7">
    <location>
        <begin position="217"/>
        <end position="237"/>
    </location>
</feature>
<evidence type="ECO:0000256" key="5">
    <source>
        <dbReference type="ARBA" id="ARBA00022989"/>
    </source>
</evidence>
<evidence type="ECO:0000313" key="9">
    <source>
        <dbReference type="EMBL" id="EHJ56146.1"/>
    </source>
</evidence>